<dbReference type="EMBL" id="GEVM01021435">
    <property type="protein sequence ID" value="JAU84503.1"/>
    <property type="molecule type" value="Transcribed_RNA"/>
</dbReference>
<protein>
    <submittedName>
        <fullName evidence="1">Uncharacterized protein</fullName>
    </submittedName>
</protein>
<evidence type="ECO:0000313" key="1">
    <source>
        <dbReference type="EMBL" id="JAU84503.1"/>
    </source>
</evidence>
<proteinExistence type="predicted"/>
<dbReference type="AlphaFoldDB" id="A0A1J3IVW0"/>
<organism evidence="1">
    <name type="scientific">Noccaea caerulescens</name>
    <name type="common">Alpine penny-cress</name>
    <name type="synonym">Thlaspi caerulescens</name>
    <dbReference type="NCBI Taxonomy" id="107243"/>
    <lineage>
        <taxon>Eukaryota</taxon>
        <taxon>Viridiplantae</taxon>
        <taxon>Streptophyta</taxon>
        <taxon>Embryophyta</taxon>
        <taxon>Tracheophyta</taxon>
        <taxon>Spermatophyta</taxon>
        <taxon>Magnoliopsida</taxon>
        <taxon>eudicotyledons</taxon>
        <taxon>Gunneridae</taxon>
        <taxon>Pentapetalae</taxon>
        <taxon>rosids</taxon>
        <taxon>malvids</taxon>
        <taxon>Brassicales</taxon>
        <taxon>Brassicaceae</taxon>
        <taxon>Coluteocarpeae</taxon>
        <taxon>Noccaea</taxon>
    </lineage>
</organism>
<gene>
    <name evidence="1" type="ORF">MP_TR6202_c13_g1_i1_g.17824</name>
</gene>
<reference evidence="1" key="1">
    <citation type="submission" date="2016-07" db="EMBL/GenBank/DDBJ databases">
        <title>De novo transcriptome assembly of four accessions of the metal hyperaccumulator plant Noccaea caerulescens.</title>
        <authorList>
            <person name="Blande D."/>
            <person name="Halimaa P."/>
            <person name="Tervahauta A.I."/>
            <person name="Aarts M.G."/>
            <person name="Karenlampi S.O."/>
        </authorList>
    </citation>
    <scope>NUCLEOTIDE SEQUENCE</scope>
</reference>
<accession>A0A1J3IVW0</accession>
<sequence length="83" mass="9695">MEELYLLQIKVKKNAYMPSLVKAKVAHVDSLVMEFKSLLLSFDDDWKRQSEWVKAYFSENQCHENTKLTRSATKGINKKTAIE</sequence>
<name>A0A1J3IVW0_NOCCA</name>